<keyword evidence="2" id="KW-1185">Reference proteome</keyword>
<sequence>MTSTYTTVVNFSMNDLFKRLTRIELLNYIQNYLGADLDDDNIIQNIVKEKILSKSKKFIFPRQQKHSRNFINKSIFLIKTEFEDISDKYIQSIFDRSLIYAKEMASRIGIIFDENSATQPEYLCNKQNNKDNEENSDEEQIESSTDIVENTVNANILDDMFEDLSKIAEFDQEVDTILRNYIEKILPKPKPTGNSERSAFLLKFEGLIVLFSV</sequence>
<dbReference type="OrthoDB" id="10064970at2759"/>
<name>A0A6G0XWQ1_APHCR</name>
<organism evidence="1 2">
    <name type="scientific">Aphis craccivora</name>
    <name type="common">Cowpea aphid</name>
    <dbReference type="NCBI Taxonomy" id="307492"/>
    <lineage>
        <taxon>Eukaryota</taxon>
        <taxon>Metazoa</taxon>
        <taxon>Ecdysozoa</taxon>
        <taxon>Arthropoda</taxon>
        <taxon>Hexapoda</taxon>
        <taxon>Insecta</taxon>
        <taxon>Pterygota</taxon>
        <taxon>Neoptera</taxon>
        <taxon>Paraneoptera</taxon>
        <taxon>Hemiptera</taxon>
        <taxon>Sternorrhyncha</taxon>
        <taxon>Aphidomorpha</taxon>
        <taxon>Aphidoidea</taxon>
        <taxon>Aphididae</taxon>
        <taxon>Aphidini</taxon>
        <taxon>Aphis</taxon>
        <taxon>Aphis</taxon>
    </lineage>
</organism>
<dbReference type="EMBL" id="VUJU01007481">
    <property type="protein sequence ID" value="KAF0745144.1"/>
    <property type="molecule type" value="Genomic_DNA"/>
</dbReference>
<evidence type="ECO:0000313" key="1">
    <source>
        <dbReference type="EMBL" id="KAF0745144.1"/>
    </source>
</evidence>
<dbReference type="AlphaFoldDB" id="A0A6G0XWQ1"/>
<dbReference type="Proteomes" id="UP000478052">
    <property type="component" value="Unassembled WGS sequence"/>
</dbReference>
<evidence type="ECO:0000313" key="2">
    <source>
        <dbReference type="Proteomes" id="UP000478052"/>
    </source>
</evidence>
<comment type="caution">
    <text evidence="1">The sequence shown here is derived from an EMBL/GenBank/DDBJ whole genome shotgun (WGS) entry which is preliminary data.</text>
</comment>
<reference evidence="1 2" key="1">
    <citation type="submission" date="2019-08" db="EMBL/GenBank/DDBJ databases">
        <title>Whole genome of Aphis craccivora.</title>
        <authorList>
            <person name="Voronova N.V."/>
            <person name="Shulinski R.S."/>
            <person name="Bandarenka Y.V."/>
            <person name="Zhorov D.G."/>
            <person name="Warner D."/>
        </authorList>
    </citation>
    <scope>NUCLEOTIDE SEQUENCE [LARGE SCALE GENOMIC DNA]</scope>
    <source>
        <strain evidence="1">180601</strain>
        <tissue evidence="1">Whole Body</tissue>
    </source>
</reference>
<proteinExistence type="predicted"/>
<protein>
    <submittedName>
        <fullName evidence="1">Uncharacterized protein</fullName>
    </submittedName>
</protein>
<accession>A0A6G0XWQ1</accession>
<gene>
    <name evidence="1" type="ORF">FWK35_00031632</name>
</gene>